<dbReference type="InterPro" id="IPR004864">
    <property type="entry name" value="LEA_2"/>
</dbReference>
<organism evidence="3 4">
    <name type="scientific">Fodinibius salsisoli</name>
    <dbReference type="NCBI Taxonomy" id="2820877"/>
    <lineage>
        <taxon>Bacteria</taxon>
        <taxon>Pseudomonadati</taxon>
        <taxon>Balneolota</taxon>
        <taxon>Balneolia</taxon>
        <taxon>Balneolales</taxon>
        <taxon>Balneolaceae</taxon>
        <taxon>Fodinibius</taxon>
    </lineage>
</organism>
<dbReference type="InterPro" id="IPR045043">
    <property type="entry name" value="Lea14-like"/>
</dbReference>
<dbReference type="Pfam" id="PF03168">
    <property type="entry name" value="LEA_2"/>
    <property type="match status" value="2"/>
</dbReference>
<comment type="caution">
    <text evidence="3">The sequence shown here is derived from an EMBL/GenBank/DDBJ whole genome shotgun (WGS) entry which is preliminary data.</text>
</comment>
<dbReference type="InterPro" id="IPR013990">
    <property type="entry name" value="WHy-dom"/>
</dbReference>
<keyword evidence="4" id="KW-1185">Reference proteome</keyword>
<dbReference type="SMART" id="SM00769">
    <property type="entry name" value="WHy"/>
    <property type="match status" value="2"/>
</dbReference>
<reference evidence="3 4" key="1">
    <citation type="submission" date="2021-03" db="EMBL/GenBank/DDBJ databases">
        <title>Aliifodinibius sp. nov., a new bacterium isolated from saline soil.</title>
        <authorList>
            <person name="Galisteo C."/>
            <person name="De La Haba R."/>
            <person name="Sanchez-Porro C."/>
            <person name="Ventosa A."/>
        </authorList>
    </citation>
    <scope>NUCLEOTIDE SEQUENCE [LARGE SCALE GENOMIC DNA]</scope>
    <source>
        <strain evidence="3 4">1BSP15-2V2</strain>
    </source>
</reference>
<accession>A0ABT3PL83</accession>
<dbReference type="Proteomes" id="UP001207918">
    <property type="component" value="Unassembled WGS sequence"/>
</dbReference>
<feature type="domain" description="Water stress and hypersensitive response" evidence="2">
    <location>
        <begin position="44"/>
        <end position="161"/>
    </location>
</feature>
<dbReference type="PANTHER" id="PTHR31459:SF2">
    <property type="entry name" value="OS03G0843300 PROTEIN"/>
    <property type="match status" value="1"/>
</dbReference>
<dbReference type="SUPFAM" id="SSF117070">
    <property type="entry name" value="LEA14-like"/>
    <property type="match status" value="2"/>
</dbReference>
<dbReference type="PANTHER" id="PTHR31459">
    <property type="match status" value="1"/>
</dbReference>
<evidence type="ECO:0000313" key="4">
    <source>
        <dbReference type="Proteomes" id="UP001207918"/>
    </source>
</evidence>
<gene>
    <name evidence="3" type="ORF">J6I44_07585</name>
</gene>
<dbReference type="RefSeq" id="WP_265765441.1">
    <property type="nucleotide sequence ID" value="NZ_JAGGJA010000004.1"/>
</dbReference>
<protein>
    <submittedName>
        <fullName evidence="3">LEA type 2 family protein</fullName>
    </submittedName>
</protein>
<proteinExistence type="inferred from homology"/>
<name>A0ABT3PL83_9BACT</name>
<comment type="similarity">
    <text evidence="1">Belongs to the LEA type 2 family.</text>
</comment>
<sequence>MITHSTSTPLLSVKRFIYLFSLVLLIGGCQTIQDLADSIQKPTLSVDDVRVTGFNFQEMQLTYDIKINNPNAASLQMLGYDYDLDLNGNSFLDGNQTKEVTVKASDASIIQMPMTLNFRDVYRTISGLANEKETSYNFISHLRFDLPVLGETAIPVKKQGSIPLLKLPKLNLSNVQLENLSFNGADINLKLQFDNPNGFGLNINQFNYDLVVNGNQWAVGNALKGVNIKEDGVTELNIPVSLNIAQIGTSAYRILSGSEPLDYQLKGDFDFNPLHELLGSTNFDFNRSGQVPINR</sequence>
<evidence type="ECO:0000313" key="3">
    <source>
        <dbReference type="EMBL" id="MCW9706713.1"/>
    </source>
</evidence>
<feature type="domain" description="Water stress and hypersensitive response" evidence="2">
    <location>
        <begin position="170"/>
        <end position="292"/>
    </location>
</feature>
<dbReference type="EMBL" id="JAGGJA010000004">
    <property type="protein sequence ID" value="MCW9706713.1"/>
    <property type="molecule type" value="Genomic_DNA"/>
</dbReference>
<evidence type="ECO:0000259" key="2">
    <source>
        <dbReference type="SMART" id="SM00769"/>
    </source>
</evidence>
<dbReference type="Gene3D" id="2.60.40.1820">
    <property type="match status" value="2"/>
</dbReference>
<evidence type="ECO:0000256" key="1">
    <source>
        <dbReference type="ARBA" id="ARBA00005960"/>
    </source>
</evidence>